<evidence type="ECO:0000313" key="1">
    <source>
        <dbReference type="EMBL" id="VXD22723.1"/>
    </source>
</evidence>
<dbReference type="AlphaFoldDB" id="A0A7Z9E2N4"/>
<dbReference type="EMBL" id="CZCU02000153">
    <property type="protein sequence ID" value="VXD22723.1"/>
    <property type="molecule type" value="Genomic_DNA"/>
</dbReference>
<protein>
    <submittedName>
        <fullName evidence="1">Uncharacterized protein</fullName>
    </submittedName>
</protein>
<reference evidence="1" key="1">
    <citation type="submission" date="2019-10" db="EMBL/GenBank/DDBJ databases">
        <authorList>
            <consortium name="Genoscope - CEA"/>
            <person name="William W."/>
        </authorList>
    </citation>
    <scope>NUCLEOTIDE SEQUENCE [LARGE SCALE GENOMIC DNA]</scope>
    <source>
        <strain evidence="1">BBR_PRJEB10992</strain>
    </source>
</reference>
<keyword evidence="2" id="KW-1185">Reference proteome</keyword>
<comment type="caution">
    <text evidence="1">The sequence shown here is derived from an EMBL/GenBank/DDBJ whole genome shotgun (WGS) entry which is preliminary data.</text>
</comment>
<name>A0A7Z9E2N4_9CYAN</name>
<proteinExistence type="predicted"/>
<dbReference type="Proteomes" id="UP000184550">
    <property type="component" value="Unassembled WGS sequence"/>
</dbReference>
<evidence type="ECO:0000313" key="2">
    <source>
        <dbReference type="Proteomes" id="UP000184550"/>
    </source>
</evidence>
<gene>
    <name evidence="1" type="ORF">PL8927_760033</name>
</gene>
<organism evidence="1 2">
    <name type="scientific">Planktothrix serta PCC 8927</name>
    <dbReference type="NCBI Taxonomy" id="671068"/>
    <lineage>
        <taxon>Bacteria</taxon>
        <taxon>Bacillati</taxon>
        <taxon>Cyanobacteriota</taxon>
        <taxon>Cyanophyceae</taxon>
        <taxon>Oscillatoriophycideae</taxon>
        <taxon>Oscillatoriales</taxon>
        <taxon>Microcoleaceae</taxon>
        <taxon>Planktothrix</taxon>
    </lineage>
</organism>
<accession>A0A7Z9E2N4</accession>
<sequence>MSCFWMALPAFWYFNQDSGMPYPIYLATKADLVIHSPMSTGYCLV</sequence>